<keyword evidence="2" id="KW-1185">Reference proteome</keyword>
<dbReference type="AlphaFoldDB" id="A0A2A3YFM9"/>
<evidence type="ECO:0000313" key="2">
    <source>
        <dbReference type="Proteomes" id="UP000218598"/>
    </source>
</evidence>
<protein>
    <submittedName>
        <fullName evidence="1">Uncharacterized protein</fullName>
    </submittedName>
</protein>
<accession>A0A2A3YFM9</accession>
<dbReference type="OrthoDB" id="9878797at2"/>
<name>A0A2A3YFM9_9MICO</name>
<reference evidence="1 2" key="1">
    <citation type="journal article" date="2017" name="Elife">
        <title>Extensive horizontal gene transfer in cheese-associated bacteria.</title>
        <authorList>
            <person name="Bonham K.S."/>
            <person name="Wolfe B.E."/>
            <person name="Dutton R.J."/>
        </authorList>
    </citation>
    <scope>NUCLEOTIDE SEQUENCE [LARGE SCALE GENOMIC DNA]</scope>
    <source>
        <strain evidence="1 2">341_9</strain>
    </source>
</reference>
<proteinExistence type="predicted"/>
<evidence type="ECO:0000313" key="1">
    <source>
        <dbReference type="EMBL" id="PCC38107.1"/>
    </source>
</evidence>
<sequence>MLHGPLMHPDSAPAIWREYGRPPAPPWGSYLDTTPLPRHRDRRGPFEVAMDAAQQQGAQQRRGMIP</sequence>
<organism evidence="1 2">
    <name type="scientific">Brachybacterium alimentarium</name>
    <dbReference type="NCBI Taxonomy" id="47845"/>
    <lineage>
        <taxon>Bacteria</taxon>
        <taxon>Bacillati</taxon>
        <taxon>Actinomycetota</taxon>
        <taxon>Actinomycetes</taxon>
        <taxon>Micrococcales</taxon>
        <taxon>Dermabacteraceae</taxon>
        <taxon>Brachybacterium</taxon>
    </lineage>
</organism>
<dbReference type="Proteomes" id="UP000218598">
    <property type="component" value="Unassembled WGS sequence"/>
</dbReference>
<dbReference type="EMBL" id="NRGR01000025">
    <property type="protein sequence ID" value="PCC38107.1"/>
    <property type="molecule type" value="Genomic_DNA"/>
</dbReference>
<comment type="caution">
    <text evidence="1">The sequence shown here is derived from an EMBL/GenBank/DDBJ whole genome shotgun (WGS) entry which is preliminary data.</text>
</comment>
<gene>
    <name evidence="1" type="ORF">CIK66_15295</name>
</gene>